<dbReference type="SUPFAM" id="SSF52266">
    <property type="entry name" value="SGNH hydrolase"/>
    <property type="match status" value="1"/>
</dbReference>
<name>A0A4V0CFS1_ENTGA</name>
<evidence type="ECO:0000313" key="2">
    <source>
        <dbReference type="EMBL" id="MXS24601.1"/>
    </source>
</evidence>
<dbReference type="Proteomes" id="UP000439965">
    <property type="component" value="Unassembled WGS sequence"/>
</dbReference>
<dbReference type="AlphaFoldDB" id="A0A4V0CFS1"/>
<dbReference type="RefSeq" id="WP_003127144.1">
    <property type="nucleotide sequence ID" value="NZ_BTSN01000002.1"/>
</dbReference>
<dbReference type="GO" id="GO:0004622">
    <property type="term" value="F:phosphatidylcholine lysophospholipase activity"/>
    <property type="evidence" value="ECO:0007669"/>
    <property type="project" value="TreeGrafter"/>
</dbReference>
<proteinExistence type="predicted"/>
<comment type="caution">
    <text evidence="2">The sequence shown here is derived from an EMBL/GenBank/DDBJ whole genome shotgun (WGS) entry which is preliminary data.</text>
</comment>
<feature type="domain" description="SGNH hydrolase-type esterase" evidence="1">
    <location>
        <begin position="43"/>
        <end position="197"/>
    </location>
</feature>
<reference evidence="2 3" key="1">
    <citation type="submission" date="2019-04" db="EMBL/GenBank/DDBJ databases">
        <title>Step-wise assembly of the neonatal virome modulated by breast feeding.</title>
        <authorList>
            <person name="Liang G."/>
            <person name="Bushman F."/>
        </authorList>
    </citation>
    <scope>NUCLEOTIDE SEQUENCE [LARGE SCALE GENOMIC DNA]</scope>
    <source>
        <strain evidence="2 3">E3404</strain>
    </source>
</reference>
<dbReference type="Pfam" id="PF13472">
    <property type="entry name" value="Lipase_GDSL_2"/>
    <property type="match status" value="1"/>
</dbReference>
<dbReference type="Gene3D" id="3.40.50.1110">
    <property type="entry name" value="SGNH hydrolase"/>
    <property type="match status" value="1"/>
</dbReference>
<dbReference type="PANTHER" id="PTHR30383:SF5">
    <property type="entry name" value="SGNH HYDROLASE-TYPE ESTERASE DOMAIN-CONTAINING PROTEIN"/>
    <property type="match status" value="1"/>
</dbReference>
<dbReference type="PANTHER" id="PTHR30383">
    <property type="entry name" value="THIOESTERASE 1/PROTEASE 1/LYSOPHOSPHOLIPASE L1"/>
    <property type="match status" value="1"/>
</dbReference>
<dbReference type="InterPro" id="IPR051532">
    <property type="entry name" value="Ester_Hydrolysis_Enzymes"/>
</dbReference>
<accession>A0A4V0CFS1</accession>
<protein>
    <recommendedName>
        <fullName evidence="1">SGNH hydrolase-type esterase domain-containing protein</fullName>
    </recommendedName>
</protein>
<gene>
    <name evidence="2" type="ORF">GTI89_00660</name>
</gene>
<organism evidence="2 3">
    <name type="scientific">Enterococcus gallinarum</name>
    <dbReference type="NCBI Taxonomy" id="1353"/>
    <lineage>
        <taxon>Bacteria</taxon>
        <taxon>Bacillati</taxon>
        <taxon>Bacillota</taxon>
        <taxon>Bacilli</taxon>
        <taxon>Lactobacillales</taxon>
        <taxon>Enterococcaceae</taxon>
        <taxon>Enterococcus</taxon>
    </lineage>
</organism>
<evidence type="ECO:0000259" key="1">
    <source>
        <dbReference type="Pfam" id="PF13472"/>
    </source>
</evidence>
<dbReference type="EMBL" id="WVTI01000001">
    <property type="protein sequence ID" value="MXS24601.1"/>
    <property type="molecule type" value="Genomic_DNA"/>
</dbReference>
<evidence type="ECO:0000313" key="3">
    <source>
        <dbReference type="Proteomes" id="UP000439965"/>
    </source>
</evidence>
<sequence>MICLNRYVSKNHDAENGKIVFAGSSLMEEFPLEQLFLDKEIIVYNRGISGATSKDYLEIFDRLILSIQPVHLLINIGSNDLADECFEDSHLLDSYRQIFSKLKKSLPQCAVTFIKFYPVNTGIMQDVSKKQGEQWLLQASKYRINSRVIEASEKISKLADSNGYETIEVNNLLIDETKQLDALNTKDGIHLTEAAYRKIFPLIYQHVDLVRKVNKEASDGKK</sequence>
<dbReference type="InterPro" id="IPR036514">
    <property type="entry name" value="SGNH_hydro_sf"/>
</dbReference>
<dbReference type="InterPro" id="IPR013830">
    <property type="entry name" value="SGNH_hydro"/>
</dbReference>